<reference evidence="2 3" key="1">
    <citation type="submission" date="2017-05" db="EMBL/GenBank/DDBJ databases">
        <authorList>
            <person name="Varghese N."/>
            <person name="Submissions S."/>
        </authorList>
    </citation>
    <scope>NUCLEOTIDE SEQUENCE [LARGE SCALE GENOMIC DNA]</scope>
    <source>
        <strain evidence="2 3">DSM 19036</strain>
    </source>
</reference>
<dbReference type="Pfam" id="PF00665">
    <property type="entry name" value="rve"/>
    <property type="match status" value="1"/>
</dbReference>
<dbReference type="PANTHER" id="PTHR46889">
    <property type="entry name" value="TRANSPOSASE INSF FOR INSERTION SEQUENCE IS3B-RELATED"/>
    <property type="match status" value="1"/>
</dbReference>
<dbReference type="InterPro" id="IPR001584">
    <property type="entry name" value="Integrase_cat-core"/>
</dbReference>
<dbReference type="InterPro" id="IPR048020">
    <property type="entry name" value="Transpos_IS3"/>
</dbReference>
<dbReference type="SUPFAM" id="SSF53098">
    <property type="entry name" value="Ribonuclease H-like"/>
    <property type="match status" value="1"/>
</dbReference>
<dbReference type="Pfam" id="PF13333">
    <property type="entry name" value="rve_2"/>
    <property type="match status" value="1"/>
</dbReference>
<accession>A0A521FR34</accession>
<dbReference type="Gene3D" id="3.30.420.10">
    <property type="entry name" value="Ribonuclease H-like superfamily/Ribonuclease H"/>
    <property type="match status" value="1"/>
</dbReference>
<dbReference type="PROSITE" id="PS50994">
    <property type="entry name" value="INTEGRASE"/>
    <property type="match status" value="1"/>
</dbReference>
<dbReference type="PANTHER" id="PTHR46889:SF5">
    <property type="entry name" value="INTEGRASE PROTEIN"/>
    <property type="match status" value="1"/>
</dbReference>
<dbReference type="InterPro" id="IPR036397">
    <property type="entry name" value="RNaseH_sf"/>
</dbReference>
<dbReference type="Proteomes" id="UP000320300">
    <property type="component" value="Unassembled WGS sequence"/>
</dbReference>
<dbReference type="NCBIfam" id="NF033516">
    <property type="entry name" value="transpos_IS3"/>
    <property type="match status" value="1"/>
</dbReference>
<dbReference type="AlphaFoldDB" id="A0A521FR34"/>
<evidence type="ECO:0000313" key="2">
    <source>
        <dbReference type="EMBL" id="SMO98685.1"/>
    </source>
</evidence>
<dbReference type="EMBL" id="FXTN01000017">
    <property type="protein sequence ID" value="SMO98685.1"/>
    <property type="molecule type" value="Genomic_DNA"/>
</dbReference>
<name>A0A521FR34_9SPHI</name>
<dbReference type="GO" id="GO:0003676">
    <property type="term" value="F:nucleic acid binding"/>
    <property type="evidence" value="ECO:0007669"/>
    <property type="project" value="InterPro"/>
</dbReference>
<feature type="domain" description="Integrase catalytic" evidence="1">
    <location>
        <begin position="104"/>
        <end position="278"/>
    </location>
</feature>
<protein>
    <submittedName>
        <fullName evidence="2">Transposase InsO and inactivated derivatives</fullName>
    </submittedName>
</protein>
<dbReference type="InterPro" id="IPR050900">
    <property type="entry name" value="Transposase_IS3/IS150/IS904"/>
</dbReference>
<evidence type="ECO:0000259" key="1">
    <source>
        <dbReference type="PROSITE" id="PS50994"/>
    </source>
</evidence>
<dbReference type="InterPro" id="IPR012337">
    <property type="entry name" value="RNaseH-like_sf"/>
</dbReference>
<evidence type="ECO:0000313" key="3">
    <source>
        <dbReference type="Proteomes" id="UP000320300"/>
    </source>
</evidence>
<organism evidence="2 3">
    <name type="scientific">Pedobacter westerhofensis</name>
    <dbReference type="NCBI Taxonomy" id="425512"/>
    <lineage>
        <taxon>Bacteria</taxon>
        <taxon>Pseudomonadati</taxon>
        <taxon>Bacteroidota</taxon>
        <taxon>Sphingobacteriia</taxon>
        <taxon>Sphingobacteriales</taxon>
        <taxon>Sphingobacteriaceae</taxon>
        <taxon>Pedobacter</taxon>
    </lineage>
</organism>
<keyword evidence="3" id="KW-1185">Reference proteome</keyword>
<dbReference type="GO" id="GO:0015074">
    <property type="term" value="P:DNA integration"/>
    <property type="evidence" value="ECO:0007669"/>
    <property type="project" value="InterPro"/>
</dbReference>
<gene>
    <name evidence="2" type="ORF">SAMN06265348_11773</name>
</gene>
<proteinExistence type="predicted"/>
<sequence length="304" mass="35443">MYSHLSLKYICRLFGKSRQGWYELGQHKGHKEMKNGLILEKVREIRTDFPKMGSVKLRVMVEKELEEHHLSVGRDTFLQLLRDHDLLIKKRRSYVRTTNSNHHFKKWPDLINRRSATMAEEIWVSDITYLRIKSGFVYLALVTDAYSRKIVGYKLSRNLKAEGCMSALKMAFNDRIYPQRPLIHHSDRGIQYCCDAYVRLLERYQVAISMTQNGSPYDNAIAERINGILKLECGLDQTFSSFQHAEQKVLEAVTKYNHKRPHFSCQLKTPQYTHAAAKENQVKQFQAYNLSGQVNSGEPKTKVK</sequence>